<proteinExistence type="predicted"/>
<feature type="non-terminal residue" evidence="1">
    <location>
        <position position="84"/>
    </location>
</feature>
<accession>A0AAE1CXN4</accession>
<name>A0AAE1CXN4_9GAST</name>
<dbReference type="AlphaFoldDB" id="A0AAE1CXN4"/>
<dbReference type="Proteomes" id="UP001283361">
    <property type="component" value="Unassembled WGS sequence"/>
</dbReference>
<evidence type="ECO:0000313" key="1">
    <source>
        <dbReference type="EMBL" id="KAK3742430.1"/>
    </source>
</evidence>
<keyword evidence="2" id="KW-1185">Reference proteome</keyword>
<evidence type="ECO:0000313" key="2">
    <source>
        <dbReference type="Proteomes" id="UP001283361"/>
    </source>
</evidence>
<organism evidence="1 2">
    <name type="scientific">Elysia crispata</name>
    <name type="common">lettuce slug</name>
    <dbReference type="NCBI Taxonomy" id="231223"/>
    <lineage>
        <taxon>Eukaryota</taxon>
        <taxon>Metazoa</taxon>
        <taxon>Spiralia</taxon>
        <taxon>Lophotrochozoa</taxon>
        <taxon>Mollusca</taxon>
        <taxon>Gastropoda</taxon>
        <taxon>Heterobranchia</taxon>
        <taxon>Euthyneura</taxon>
        <taxon>Panpulmonata</taxon>
        <taxon>Sacoglossa</taxon>
        <taxon>Placobranchoidea</taxon>
        <taxon>Plakobranchidae</taxon>
        <taxon>Elysia</taxon>
    </lineage>
</organism>
<protein>
    <submittedName>
        <fullName evidence="1">Uncharacterized protein</fullName>
    </submittedName>
</protein>
<sequence length="84" mass="9260">KASESTYDRVSRDIQSLIFSQISSGLGQFLEDVIYRRTQSASGSESSLGDVKNRTAQCYLPQLSIVAGLSLTWFGDIRLADILE</sequence>
<gene>
    <name evidence="1" type="ORF">RRG08_040894</name>
</gene>
<comment type="caution">
    <text evidence="1">The sequence shown here is derived from an EMBL/GenBank/DDBJ whole genome shotgun (WGS) entry which is preliminary data.</text>
</comment>
<reference evidence="1" key="1">
    <citation type="journal article" date="2023" name="G3 (Bethesda)">
        <title>A reference genome for the long-term kleptoplast-retaining sea slug Elysia crispata morphotype clarki.</title>
        <authorList>
            <person name="Eastman K.E."/>
            <person name="Pendleton A.L."/>
            <person name="Shaikh M.A."/>
            <person name="Suttiyut T."/>
            <person name="Ogas R."/>
            <person name="Tomko P."/>
            <person name="Gavelis G."/>
            <person name="Widhalm J.R."/>
            <person name="Wisecaver J.H."/>
        </authorList>
    </citation>
    <scope>NUCLEOTIDE SEQUENCE</scope>
    <source>
        <strain evidence="1">ECLA1</strain>
    </source>
</reference>
<dbReference type="EMBL" id="JAWDGP010006355">
    <property type="protein sequence ID" value="KAK3742430.1"/>
    <property type="molecule type" value="Genomic_DNA"/>
</dbReference>